<dbReference type="AlphaFoldDB" id="A0A7C4JRL4"/>
<comment type="caution">
    <text evidence="7">The sequence shown here is derived from an EMBL/GenBank/DDBJ whole genome shotgun (WGS) entry which is preliminary data.</text>
</comment>
<dbReference type="InterPro" id="IPR032810">
    <property type="entry name" value="CCA-adding_enz_C"/>
</dbReference>
<keyword evidence="5" id="KW-0694">RNA-binding</keyword>
<reference evidence="7" key="1">
    <citation type="journal article" date="2020" name="mSystems">
        <title>Genome- and Community-Level Interaction Insights into Carbon Utilization and Element Cycling Functions of Hydrothermarchaeota in Hydrothermal Sediment.</title>
        <authorList>
            <person name="Zhou Z."/>
            <person name="Liu Y."/>
            <person name="Xu W."/>
            <person name="Pan J."/>
            <person name="Luo Z.H."/>
            <person name="Li M."/>
        </authorList>
    </citation>
    <scope>NUCLEOTIDE SEQUENCE [LARGE SCALE GENOMIC DNA]</scope>
    <source>
        <strain evidence="7">SpSt-6</strain>
    </source>
</reference>
<name>A0A7C4JRL4_9BACT</name>
<evidence type="ECO:0000256" key="2">
    <source>
        <dbReference type="ARBA" id="ARBA00022695"/>
    </source>
</evidence>
<evidence type="ECO:0000256" key="3">
    <source>
        <dbReference type="ARBA" id="ARBA00022723"/>
    </source>
</evidence>
<keyword evidence="3" id="KW-0479">Metal-binding</keyword>
<evidence type="ECO:0000256" key="4">
    <source>
        <dbReference type="ARBA" id="ARBA00022842"/>
    </source>
</evidence>
<evidence type="ECO:0000313" key="7">
    <source>
        <dbReference type="EMBL" id="HGQ85610.1"/>
    </source>
</evidence>
<dbReference type="GO" id="GO:0046872">
    <property type="term" value="F:metal ion binding"/>
    <property type="evidence" value="ECO:0007669"/>
    <property type="project" value="UniProtKB-KW"/>
</dbReference>
<keyword evidence="2" id="KW-0808">Transferase</keyword>
<sequence length="52" mass="6109">MTGDDLIKLGFKPGPLFKEILQDVEIQILEKKLVSKEELLEYIKEKYSKEKL</sequence>
<keyword evidence="2" id="KW-0548">Nucleotidyltransferase</keyword>
<evidence type="ECO:0000259" key="6">
    <source>
        <dbReference type="Pfam" id="PF13735"/>
    </source>
</evidence>
<keyword evidence="4" id="KW-0460">Magnesium</keyword>
<organism evidence="7">
    <name type="scientific">Thermodesulfobacterium geofontis</name>
    <dbReference type="NCBI Taxonomy" id="1295609"/>
    <lineage>
        <taxon>Bacteria</taxon>
        <taxon>Pseudomonadati</taxon>
        <taxon>Thermodesulfobacteriota</taxon>
        <taxon>Thermodesulfobacteria</taxon>
        <taxon>Thermodesulfobacteriales</taxon>
        <taxon>Thermodesulfobacteriaceae</taxon>
        <taxon>Thermodesulfobacterium</taxon>
    </lineage>
</organism>
<protein>
    <recommendedName>
        <fullName evidence="6">CCA-adding enzyme C-terminal domain-containing protein</fullName>
    </recommendedName>
</protein>
<dbReference type="Pfam" id="PF13735">
    <property type="entry name" value="tRNA_NucTran2_2"/>
    <property type="match status" value="1"/>
</dbReference>
<dbReference type="Gene3D" id="1.10.3090.10">
    <property type="entry name" value="cca-adding enzyme, domain 2"/>
    <property type="match status" value="1"/>
</dbReference>
<dbReference type="GO" id="GO:0003723">
    <property type="term" value="F:RNA binding"/>
    <property type="evidence" value="ECO:0007669"/>
    <property type="project" value="UniProtKB-KW"/>
</dbReference>
<dbReference type="GO" id="GO:0008033">
    <property type="term" value="P:tRNA processing"/>
    <property type="evidence" value="ECO:0007669"/>
    <property type="project" value="UniProtKB-KW"/>
</dbReference>
<gene>
    <name evidence="7" type="ORF">ENT66_04555</name>
</gene>
<evidence type="ECO:0000256" key="1">
    <source>
        <dbReference type="ARBA" id="ARBA00022694"/>
    </source>
</evidence>
<dbReference type="GO" id="GO:0016779">
    <property type="term" value="F:nucleotidyltransferase activity"/>
    <property type="evidence" value="ECO:0007669"/>
    <property type="project" value="UniProtKB-KW"/>
</dbReference>
<evidence type="ECO:0000256" key="5">
    <source>
        <dbReference type="ARBA" id="ARBA00022884"/>
    </source>
</evidence>
<feature type="domain" description="CCA-adding enzyme C-terminal" evidence="6">
    <location>
        <begin position="2"/>
        <end position="40"/>
    </location>
</feature>
<dbReference type="SUPFAM" id="SSF81891">
    <property type="entry name" value="Poly A polymerase C-terminal region-like"/>
    <property type="match status" value="1"/>
</dbReference>
<proteinExistence type="predicted"/>
<keyword evidence="1" id="KW-0819">tRNA processing</keyword>
<dbReference type="EMBL" id="DSZN01000077">
    <property type="protein sequence ID" value="HGQ85610.1"/>
    <property type="molecule type" value="Genomic_DNA"/>
</dbReference>
<accession>A0A7C4JRL4</accession>